<keyword evidence="2" id="KW-0812">Transmembrane</keyword>
<dbReference type="SUPFAM" id="SSF50494">
    <property type="entry name" value="Trypsin-like serine proteases"/>
    <property type="match status" value="1"/>
</dbReference>
<evidence type="ECO:0000256" key="3">
    <source>
        <dbReference type="SAM" id="SignalP"/>
    </source>
</evidence>
<feature type="signal peptide" evidence="3">
    <location>
        <begin position="1"/>
        <end position="25"/>
    </location>
</feature>
<dbReference type="Proteomes" id="UP000242474">
    <property type="component" value="Unassembled WGS sequence"/>
</dbReference>
<dbReference type="AlphaFoldDB" id="A0A2G5B4Z5"/>
<keyword evidence="2" id="KW-0472">Membrane</keyword>
<evidence type="ECO:0000313" key="4">
    <source>
        <dbReference type="EMBL" id="PIA14070.1"/>
    </source>
</evidence>
<feature type="transmembrane region" description="Helical" evidence="2">
    <location>
        <begin position="381"/>
        <end position="403"/>
    </location>
</feature>
<accession>A0A2G5B4Z5</accession>
<dbReference type="OrthoDB" id="5565075at2759"/>
<keyword evidence="5" id="KW-1185">Reference proteome</keyword>
<protein>
    <recommendedName>
        <fullName evidence="6">Peptidase S1 domain-containing protein</fullName>
    </recommendedName>
</protein>
<feature type="chain" id="PRO_5013660208" description="Peptidase S1 domain-containing protein" evidence="3">
    <location>
        <begin position="26"/>
        <end position="462"/>
    </location>
</feature>
<dbReference type="InterPro" id="IPR009003">
    <property type="entry name" value="Peptidase_S1_PA"/>
</dbReference>
<sequence length="462" mass="50013">MSSSRFLFLFIYTFLAFITSYYVQAGNFFQPGNIRSRGGILVKNGEQTSCEVALIDSGSGFVAATCITDSRGKIDVSSQFEIYTDSSKKGQPASATIISSAISVHPDFDLGTFANNIAIIQFSLRPAKSWHIPIAVNRDEWESIIFVRRHMNSISDMEWANAITTTNALTDPECASDSSLFAANKIDFKCSSASAPAIEGSKCDVPYGTVYGVVGGSASLAGLYSHSVIDNYNICISKKTDHYYTLLSNYVAFAQSVLGRDVTIFTNTAFSINTDALYKMEAVSSESLDGTRLVAGNVFKQTGNNPLITASAFEKPNQSTNFDDSTPALSQSSDSHSAKSTDSVINMDVVSAGTDDNSSESEISFEDAAQSVKNKMSSGHIAAIAVSLTIFCIVALLGAYFALKWYRKRQTTKWNTEQITQILDSHIVSSEFGSTPSTKFELPSYRNHRATMLVAAGPNSIE</sequence>
<dbReference type="InterPro" id="IPR043504">
    <property type="entry name" value="Peptidase_S1_PA_chymotrypsin"/>
</dbReference>
<name>A0A2G5B4Z5_COERN</name>
<dbReference type="Gene3D" id="2.40.10.10">
    <property type="entry name" value="Trypsin-like serine proteases"/>
    <property type="match status" value="1"/>
</dbReference>
<reference evidence="4 5" key="1">
    <citation type="journal article" date="2015" name="Genome Biol. Evol.">
        <title>Phylogenomic analyses indicate that early fungi evolved digesting cell walls of algal ancestors of land plants.</title>
        <authorList>
            <person name="Chang Y."/>
            <person name="Wang S."/>
            <person name="Sekimoto S."/>
            <person name="Aerts A.L."/>
            <person name="Choi C."/>
            <person name="Clum A."/>
            <person name="LaButti K.M."/>
            <person name="Lindquist E.A."/>
            <person name="Yee Ngan C."/>
            <person name="Ohm R.A."/>
            <person name="Salamov A.A."/>
            <person name="Grigoriev I.V."/>
            <person name="Spatafora J.W."/>
            <person name="Berbee M.L."/>
        </authorList>
    </citation>
    <scope>NUCLEOTIDE SEQUENCE [LARGE SCALE GENOMIC DNA]</scope>
    <source>
        <strain evidence="4 5">NRRL 1564</strain>
    </source>
</reference>
<feature type="compositionally biased region" description="Low complexity" evidence="1">
    <location>
        <begin position="330"/>
        <end position="341"/>
    </location>
</feature>
<evidence type="ECO:0000256" key="1">
    <source>
        <dbReference type="SAM" id="MobiDB-lite"/>
    </source>
</evidence>
<dbReference type="EMBL" id="KZ303522">
    <property type="protein sequence ID" value="PIA14070.1"/>
    <property type="molecule type" value="Genomic_DNA"/>
</dbReference>
<evidence type="ECO:0000313" key="5">
    <source>
        <dbReference type="Proteomes" id="UP000242474"/>
    </source>
</evidence>
<keyword evidence="2" id="KW-1133">Transmembrane helix</keyword>
<organism evidence="4 5">
    <name type="scientific">Coemansia reversa (strain ATCC 12441 / NRRL 1564)</name>
    <dbReference type="NCBI Taxonomy" id="763665"/>
    <lineage>
        <taxon>Eukaryota</taxon>
        <taxon>Fungi</taxon>
        <taxon>Fungi incertae sedis</taxon>
        <taxon>Zoopagomycota</taxon>
        <taxon>Kickxellomycotina</taxon>
        <taxon>Kickxellomycetes</taxon>
        <taxon>Kickxellales</taxon>
        <taxon>Kickxellaceae</taxon>
        <taxon>Coemansia</taxon>
    </lineage>
</organism>
<keyword evidence="3" id="KW-0732">Signal</keyword>
<proteinExistence type="predicted"/>
<evidence type="ECO:0000256" key="2">
    <source>
        <dbReference type="SAM" id="Phobius"/>
    </source>
</evidence>
<evidence type="ECO:0008006" key="6">
    <source>
        <dbReference type="Google" id="ProtNLM"/>
    </source>
</evidence>
<feature type="compositionally biased region" description="Polar residues" evidence="1">
    <location>
        <begin position="316"/>
        <end position="329"/>
    </location>
</feature>
<gene>
    <name evidence="4" type="ORF">COEREDRAFT_94163</name>
</gene>
<feature type="region of interest" description="Disordered" evidence="1">
    <location>
        <begin position="316"/>
        <end position="341"/>
    </location>
</feature>